<dbReference type="GO" id="GO:0002188">
    <property type="term" value="P:translation reinitiation"/>
    <property type="evidence" value="ECO:0007669"/>
    <property type="project" value="TreeGrafter"/>
</dbReference>
<evidence type="ECO:0000256" key="2">
    <source>
        <dbReference type="ARBA" id="ARBA00022490"/>
    </source>
</evidence>
<proteinExistence type="inferred from homology"/>
<dbReference type="GO" id="GO:0001732">
    <property type="term" value="P:formation of cytoplasmic translation initiation complex"/>
    <property type="evidence" value="ECO:0007669"/>
    <property type="project" value="UniProtKB-UniRule"/>
</dbReference>
<keyword evidence="11" id="KW-1185">Reference proteome</keyword>
<dbReference type="AlphaFoldDB" id="A0A2T0FCE3"/>
<feature type="coiled-coil region" evidence="7">
    <location>
        <begin position="661"/>
        <end position="722"/>
    </location>
</feature>
<evidence type="ECO:0000256" key="5">
    <source>
        <dbReference type="ARBA" id="ARBA00022917"/>
    </source>
</evidence>
<evidence type="ECO:0000256" key="8">
    <source>
        <dbReference type="SAM" id="MobiDB-lite"/>
    </source>
</evidence>
<dbReference type="Proteomes" id="UP000238350">
    <property type="component" value="Unassembled WGS sequence"/>
</dbReference>
<keyword evidence="6 7" id="KW-0175">Coiled coil</keyword>
<dbReference type="GO" id="GO:0071540">
    <property type="term" value="C:eukaryotic translation initiation factor 3 complex, eIF3e"/>
    <property type="evidence" value="ECO:0007669"/>
    <property type="project" value="TreeGrafter"/>
</dbReference>
<evidence type="ECO:0000256" key="1">
    <source>
        <dbReference type="ARBA" id="ARBA00004496"/>
    </source>
</evidence>
<dbReference type="Pfam" id="PF22591">
    <property type="entry name" value="eIF3a_PCI_TPR-like"/>
    <property type="match status" value="1"/>
</dbReference>
<dbReference type="OrthoDB" id="18884at2759"/>
<evidence type="ECO:0000313" key="10">
    <source>
        <dbReference type="EMBL" id="PRT52637.1"/>
    </source>
</evidence>
<feature type="compositionally biased region" description="Polar residues" evidence="8">
    <location>
        <begin position="875"/>
        <end position="891"/>
    </location>
</feature>
<evidence type="ECO:0000256" key="4">
    <source>
        <dbReference type="ARBA" id="ARBA00022884"/>
    </source>
</evidence>
<evidence type="ECO:0000256" key="3">
    <source>
        <dbReference type="ARBA" id="ARBA00022540"/>
    </source>
</evidence>
<feature type="domain" description="PCI" evidence="9">
    <location>
        <begin position="318"/>
        <end position="493"/>
    </location>
</feature>
<feature type="region of interest" description="Disordered" evidence="8">
    <location>
        <begin position="564"/>
        <end position="598"/>
    </location>
</feature>
<feature type="region of interest" description="Disordered" evidence="8">
    <location>
        <begin position="798"/>
        <end position="965"/>
    </location>
</feature>
<dbReference type="GO" id="GO:0003729">
    <property type="term" value="F:mRNA binding"/>
    <property type="evidence" value="ECO:0007669"/>
    <property type="project" value="TreeGrafter"/>
</dbReference>
<dbReference type="PROSITE" id="PS50250">
    <property type="entry name" value="PCI"/>
    <property type="match status" value="1"/>
</dbReference>
<accession>A0A2T0FCE3</accession>
<dbReference type="PANTHER" id="PTHR14005:SF0">
    <property type="entry name" value="EUKARYOTIC TRANSLATION INITIATION FACTOR 3 SUBUNIT A"/>
    <property type="match status" value="1"/>
</dbReference>
<keyword evidence="5 7" id="KW-0648">Protein biosynthesis</keyword>
<dbReference type="GO" id="GO:0043614">
    <property type="term" value="C:multi-eIF complex"/>
    <property type="evidence" value="ECO:0007669"/>
    <property type="project" value="TreeGrafter"/>
</dbReference>
<dbReference type="InterPro" id="IPR000717">
    <property type="entry name" value="PCI_dom"/>
</dbReference>
<comment type="subunit">
    <text evidence="7">Component of the eukaryotic translation initiation factor 3 (eIF-3) complex.</text>
</comment>
<name>A0A2T0FCE3_9ASCO</name>
<evidence type="ECO:0000313" key="11">
    <source>
        <dbReference type="Proteomes" id="UP000238350"/>
    </source>
</evidence>
<comment type="subcellular location">
    <subcellularLocation>
        <location evidence="1 7">Cytoplasm</location>
    </subcellularLocation>
</comment>
<dbReference type="Gene3D" id="1.25.40.860">
    <property type="match status" value="2"/>
</dbReference>
<dbReference type="GO" id="GO:0033290">
    <property type="term" value="C:eukaryotic 48S preinitiation complex"/>
    <property type="evidence" value="ECO:0007669"/>
    <property type="project" value="UniProtKB-UniRule"/>
</dbReference>
<dbReference type="Gene3D" id="4.10.860.10">
    <property type="entry name" value="UVR domain"/>
    <property type="match status" value="1"/>
</dbReference>
<dbReference type="HAMAP" id="MF_03000">
    <property type="entry name" value="eIF3a"/>
    <property type="match status" value="1"/>
</dbReference>
<dbReference type="FunFam" id="4.10.860.10:FF:000001">
    <property type="entry name" value="Eukaryotic translation initiation factor 3 subunit A"/>
    <property type="match status" value="1"/>
</dbReference>
<dbReference type="InterPro" id="IPR054711">
    <property type="entry name" value="eIF3a_PCI_TPR-like"/>
</dbReference>
<evidence type="ECO:0000256" key="7">
    <source>
        <dbReference type="HAMAP-Rule" id="MF_03000"/>
    </source>
</evidence>
<evidence type="ECO:0000256" key="6">
    <source>
        <dbReference type="ARBA" id="ARBA00023054"/>
    </source>
</evidence>
<feature type="compositionally biased region" description="Low complexity" evidence="8">
    <location>
        <begin position="942"/>
        <end position="957"/>
    </location>
</feature>
<comment type="caution">
    <text evidence="10">The sequence shown here is derived from an EMBL/GenBank/DDBJ whole genome shotgun (WGS) entry which is preliminary data.</text>
</comment>
<evidence type="ECO:0000259" key="9">
    <source>
        <dbReference type="PROSITE" id="PS50250"/>
    </source>
</evidence>
<dbReference type="STRING" id="45607.A0A2T0FCE3"/>
<dbReference type="EMBL" id="NDIQ01000001">
    <property type="protein sequence ID" value="PRT52637.1"/>
    <property type="molecule type" value="Genomic_DNA"/>
</dbReference>
<reference evidence="10 11" key="1">
    <citation type="submission" date="2017-04" db="EMBL/GenBank/DDBJ databases">
        <title>Genome sequencing of [Candida] sorbophila.</title>
        <authorList>
            <person name="Ahn J.O."/>
        </authorList>
    </citation>
    <scope>NUCLEOTIDE SEQUENCE [LARGE SCALE GENOMIC DNA]</scope>
    <source>
        <strain evidence="10 11">DS02</strain>
    </source>
</reference>
<keyword evidence="4 7" id="KW-0694">RNA-binding</keyword>
<sequence length="965" mass="109119">MPPISSPENVLKRAEELVSMEKPSAALELLYDTILSKRTRNVSLTFLEPIVLRFVELSVDLRKGKIVKDGLHQYKKLVVPTSVPSLQAVVDKLLVLAEEKVTCAQEKADQITVDDEDLEAEQSPEDLLMSTVSSEQTKDRTDRELVTPWLKFLWEAYRSVLDVLRNSSKLETLYSEVVTQAFQFCLRYQRKTEFRRLCDLLRNHLQMAAQQSKLPNQTNPVDLTDPDTLQLFLDTRFEQLGVAVKLELWQEAFRSVEDVHTLLTASRRPIKLANMASYYETLARIFAVGNNHLFHAAAWSKYYSMVYHTRHSAPEGELERIASYFLLSVLCIPSSNREDVVESRSHRLSTLLNLTQVPTRELLMQSAMAKNVLQYVRPEIKELYLVLETNFHPLLLKERLEPIFEVVGKVKAYQSYVQPLLKVVMGRLFKQLSQVYTTTRLEQIVELATFPAPFNLSRFDIEQELVLGAHANHSYRIRIDHEQGSVTFLDSLSECGNNYGNQILEETPSDLISQQLRKLAVCLNEVLPQVDSRVASSAASEHASIVANAQRSLADENEKFLSRRKLQEERSAEAKKQQQEREAAAAKERADRLAAERAAEEQRLLNEAREREEERIRRERQAIQDEQKRALAEEINARGIIKVDMENLDNVDNETLRRMQIEQLERDDQELRGRMTAVARRHDHLERAYRKEEAAIWIADGKEQESRDREAYEERKKLLIESAKARAAQNSILRERYARMAGAFDKYMEGVNERRHAIYLEKKAKNDALLAQAKEARREQVLKEREAAAEKARLEAEEQARMAAERTEREKRIVEEREKMAAERARRAVDSPRSTPDPAARSSPFGNARPAGAAGAAKPVSSPFGNARPVEASKPASSPFGNAKPVSSSPFGNAKPVSKSPFGNARPSPTGAGGAPRSSPFGSAKPVEGRSNPFGNAKPADTGNSSNSSSTSRPSGGAYRPPSRR</sequence>
<dbReference type="GO" id="GO:0003743">
    <property type="term" value="F:translation initiation factor activity"/>
    <property type="evidence" value="ECO:0007669"/>
    <property type="project" value="UniProtKB-UniRule"/>
</dbReference>
<feature type="compositionally biased region" description="Basic and acidic residues" evidence="8">
    <location>
        <begin position="798"/>
        <end position="830"/>
    </location>
</feature>
<keyword evidence="3 7" id="KW-0396">Initiation factor</keyword>
<protein>
    <recommendedName>
        <fullName evidence="7">Eukaryotic translation initiation factor 3 subunit A</fullName>
        <shortName evidence="7">eIF3a</shortName>
    </recommendedName>
    <alternativeName>
        <fullName evidence="7">Eukaryotic translation initiation factor 3 110 kDa subunit homolog</fullName>
        <shortName evidence="7">eIF3 p110</shortName>
    </alternativeName>
    <alternativeName>
        <fullName evidence="7">Translation initiation factor eIF3, p110 subunit homolog</fullName>
    </alternativeName>
</protein>
<comment type="function">
    <text evidence="7">RNA-binding component of the eukaryotic translation initiation factor 3 (eIF-3) complex, which is involved in protein synthesis of a specialized repertoire of mRNAs and, together with other initiation factors, stimulates binding of mRNA and methionyl-tRNAi to the 40S ribosome. The eIF-3 complex specifically targets and initiates translation of a subset of mRNAs involved in cell proliferation.</text>
</comment>
<dbReference type="PANTHER" id="PTHR14005">
    <property type="entry name" value="EUKARYOTIC TRANSLATION INITIATION FACTOR 3, THETA SUBUNIT"/>
    <property type="match status" value="1"/>
</dbReference>
<organism evidence="10 11">
    <name type="scientific">Wickerhamiella sorbophila</name>
    <dbReference type="NCBI Taxonomy" id="45607"/>
    <lineage>
        <taxon>Eukaryota</taxon>
        <taxon>Fungi</taxon>
        <taxon>Dikarya</taxon>
        <taxon>Ascomycota</taxon>
        <taxon>Saccharomycotina</taxon>
        <taxon>Dipodascomycetes</taxon>
        <taxon>Dipodascales</taxon>
        <taxon>Trichomonascaceae</taxon>
        <taxon>Wickerhamiella</taxon>
    </lineage>
</organism>
<dbReference type="GO" id="GO:0071541">
    <property type="term" value="C:eukaryotic translation initiation factor 3 complex, eIF3m"/>
    <property type="evidence" value="ECO:0007669"/>
    <property type="project" value="TreeGrafter"/>
</dbReference>
<dbReference type="GO" id="GO:0016282">
    <property type="term" value="C:eukaryotic 43S preinitiation complex"/>
    <property type="evidence" value="ECO:0007669"/>
    <property type="project" value="UniProtKB-UniRule"/>
</dbReference>
<comment type="similarity">
    <text evidence="7">Belongs to the eIF-3 subunit A family.</text>
</comment>
<keyword evidence="2 7" id="KW-0963">Cytoplasm</keyword>
<dbReference type="InterPro" id="IPR027512">
    <property type="entry name" value="EIF3A"/>
</dbReference>
<gene>
    <name evidence="7" type="primary">TIF32</name>
    <name evidence="10" type="ORF">B9G98_00257</name>
</gene>